<evidence type="ECO:0000313" key="2">
    <source>
        <dbReference type="Proteomes" id="UP000266796"/>
    </source>
</evidence>
<dbReference type="EMBL" id="CP025628">
    <property type="protein sequence ID" value="AWD32654.1"/>
    <property type="molecule type" value="Genomic_DNA"/>
</dbReference>
<reference evidence="1 2" key="1">
    <citation type="journal article" date="2018" name="Parasitology">
        <title>The reduced genome of Candidatus Kinetoplastibacterium sorsogonicusi, the endosymbiont of Kentomonas sorsogonicus (Trypanosomatidae): loss of the haem-synthesis pathway.</title>
        <authorList>
            <person name="Silva F.M."/>
            <person name="Kostygov A.Y."/>
            <person name="Spodareva V.V."/>
            <person name="Butenko A."/>
            <person name="Tossou R."/>
            <person name="Lukes J."/>
            <person name="Yurchenko V."/>
            <person name="Alves J.M.P."/>
        </authorList>
    </citation>
    <scope>NUCLEOTIDE SEQUENCE [LARGE SCALE GENOMIC DNA]</scope>
    <source>
        <strain evidence="1 2">MF-08</strain>
    </source>
</reference>
<dbReference type="Proteomes" id="UP000266796">
    <property type="component" value="Chromosome"/>
</dbReference>
<dbReference type="KEGG" id="kso:CKSOR_00548"/>
<dbReference type="InterPro" id="IPR007922">
    <property type="entry name" value="DciA-like"/>
</dbReference>
<evidence type="ECO:0000313" key="1">
    <source>
        <dbReference type="EMBL" id="AWD32654.1"/>
    </source>
</evidence>
<proteinExistence type="predicted"/>
<dbReference type="Pfam" id="PF05258">
    <property type="entry name" value="DciA"/>
    <property type="match status" value="1"/>
</dbReference>
<dbReference type="AlphaFoldDB" id="A0A3Q8ERW1"/>
<organism evidence="1 2">
    <name type="scientific">Candidatus Kinetoplastidibacterium kentomonadis</name>
    <dbReference type="NCBI Taxonomy" id="1576550"/>
    <lineage>
        <taxon>Bacteria</taxon>
        <taxon>Pseudomonadati</taxon>
        <taxon>Pseudomonadota</taxon>
        <taxon>Betaproteobacteria</taxon>
        <taxon>Candidatus Kinetoplastidibacterium</taxon>
    </lineage>
</organism>
<gene>
    <name evidence="1" type="ORF">CKSOR_00548</name>
</gene>
<dbReference type="RefSeq" id="WP_108674055.1">
    <property type="nucleotide sequence ID" value="NZ_CP025628.1"/>
</dbReference>
<sequence length="161" mass="18561">MIEEYTSKLEADTNMPTSLISSIKNNNIIEVANFYINLQNIIRNILPNNIAKYCYIGYIENNEIIIKVPNSAYASKIRQLSPSIIYHLKKINFQTNNSLPISIIIKIQNDLVNLEYKKINKSIPTLSKKDISNFEKLVFHIKDIKLKNAINTLIKNHQILS</sequence>
<name>A0A3Q8ERW1_9PROT</name>
<keyword evidence="2" id="KW-1185">Reference proteome</keyword>
<protein>
    <recommendedName>
        <fullName evidence="3">DUF721 domain-containing protein</fullName>
    </recommendedName>
</protein>
<accession>A0A3Q8ERW1</accession>
<dbReference type="OrthoDB" id="8521216at2"/>
<evidence type="ECO:0008006" key="3">
    <source>
        <dbReference type="Google" id="ProtNLM"/>
    </source>
</evidence>